<dbReference type="Gene3D" id="3.30.910.20">
    <property type="entry name" value="Skp domain"/>
    <property type="match status" value="1"/>
</dbReference>
<evidence type="ECO:0000256" key="3">
    <source>
        <dbReference type="SAM" id="Coils"/>
    </source>
</evidence>
<protein>
    <submittedName>
        <fullName evidence="6">OmpH family outer membrane protein</fullName>
    </submittedName>
</protein>
<feature type="region of interest" description="Disordered" evidence="4">
    <location>
        <begin position="176"/>
        <end position="203"/>
    </location>
</feature>
<dbReference type="InterPro" id="IPR024930">
    <property type="entry name" value="Skp_dom_sf"/>
</dbReference>
<reference evidence="6 7" key="1">
    <citation type="submission" date="2023-05" db="EMBL/GenBank/DDBJ databases">
        <title>Novel species of genus Flectobacillus isolated from stream in China.</title>
        <authorList>
            <person name="Lu H."/>
        </authorList>
    </citation>
    <scope>NUCLEOTIDE SEQUENCE [LARGE SCALE GENOMIC DNA]</scope>
    <source>
        <strain evidence="6 7">DC10W</strain>
    </source>
</reference>
<comment type="caution">
    <text evidence="6">The sequence shown here is derived from an EMBL/GenBank/DDBJ whole genome shotgun (WGS) entry which is preliminary data.</text>
</comment>
<name>A0ABT6YUA2_9BACT</name>
<dbReference type="RefSeq" id="WP_283371860.1">
    <property type="nucleotide sequence ID" value="NZ_JASHID010000025.1"/>
</dbReference>
<keyword evidence="7" id="KW-1185">Reference proteome</keyword>
<accession>A0ABT6YUA2</accession>
<keyword evidence="3" id="KW-0175">Coiled coil</keyword>
<dbReference type="SMART" id="SM00935">
    <property type="entry name" value="OmpH"/>
    <property type="match status" value="1"/>
</dbReference>
<dbReference type="Pfam" id="PF03938">
    <property type="entry name" value="OmpH"/>
    <property type="match status" value="1"/>
</dbReference>
<evidence type="ECO:0000313" key="6">
    <source>
        <dbReference type="EMBL" id="MDI9867179.1"/>
    </source>
</evidence>
<dbReference type="InterPro" id="IPR005632">
    <property type="entry name" value="Chaperone_Skp"/>
</dbReference>
<evidence type="ECO:0000313" key="7">
    <source>
        <dbReference type="Proteomes" id="UP001236569"/>
    </source>
</evidence>
<feature type="signal peptide" evidence="5">
    <location>
        <begin position="1"/>
        <end position="23"/>
    </location>
</feature>
<feature type="compositionally biased region" description="Basic and acidic residues" evidence="4">
    <location>
        <begin position="176"/>
        <end position="191"/>
    </location>
</feature>
<evidence type="ECO:0000256" key="4">
    <source>
        <dbReference type="SAM" id="MobiDB-lite"/>
    </source>
</evidence>
<gene>
    <name evidence="6" type="ORF">QM480_22750</name>
</gene>
<comment type="similarity">
    <text evidence="1">Belongs to the Skp family.</text>
</comment>
<dbReference type="SUPFAM" id="SSF111384">
    <property type="entry name" value="OmpH-like"/>
    <property type="match status" value="1"/>
</dbReference>
<dbReference type="Proteomes" id="UP001236569">
    <property type="component" value="Unassembled WGS sequence"/>
</dbReference>
<dbReference type="PANTHER" id="PTHR35089">
    <property type="entry name" value="CHAPERONE PROTEIN SKP"/>
    <property type="match status" value="1"/>
</dbReference>
<evidence type="ECO:0000256" key="2">
    <source>
        <dbReference type="ARBA" id="ARBA00022729"/>
    </source>
</evidence>
<evidence type="ECO:0000256" key="1">
    <source>
        <dbReference type="ARBA" id="ARBA00009091"/>
    </source>
</evidence>
<dbReference type="PROSITE" id="PS51257">
    <property type="entry name" value="PROKAR_LIPOPROTEIN"/>
    <property type="match status" value="1"/>
</dbReference>
<dbReference type="PANTHER" id="PTHR35089:SF1">
    <property type="entry name" value="CHAPERONE PROTEIN SKP"/>
    <property type="match status" value="1"/>
</dbReference>
<feature type="chain" id="PRO_5046233764" evidence="5">
    <location>
        <begin position="24"/>
        <end position="203"/>
    </location>
</feature>
<feature type="coiled-coil region" evidence="3">
    <location>
        <begin position="57"/>
        <end position="110"/>
    </location>
</feature>
<sequence>MNKQIFLLILVFFSACMSSFGQKFGYIDTEYITSKMPEYQKAQEDIEKLTTKWVKEISEKNEEVAKLEKAYRAEEVLLTEEMRQQRFRTIADKDKEVKELQNRVFGLNGELFKKKQEIMRPILDQIVKATEKIVKLKRLDFIFDKASDSLVMIYTNPTHDYTDYVMEELGISVEQLKEKEKEEQNNAKEEPAGNSKAKTNKKN</sequence>
<proteinExistence type="inferred from homology"/>
<keyword evidence="2 5" id="KW-0732">Signal</keyword>
<dbReference type="EMBL" id="JASHID010000025">
    <property type="protein sequence ID" value="MDI9867179.1"/>
    <property type="molecule type" value="Genomic_DNA"/>
</dbReference>
<organism evidence="6 7">
    <name type="scientific">Flectobacillus longus</name>
    <dbReference type="NCBI Taxonomy" id="2984207"/>
    <lineage>
        <taxon>Bacteria</taxon>
        <taxon>Pseudomonadati</taxon>
        <taxon>Bacteroidota</taxon>
        <taxon>Cytophagia</taxon>
        <taxon>Cytophagales</taxon>
        <taxon>Flectobacillaceae</taxon>
        <taxon>Flectobacillus</taxon>
    </lineage>
</organism>
<evidence type="ECO:0000256" key="5">
    <source>
        <dbReference type="SAM" id="SignalP"/>
    </source>
</evidence>